<dbReference type="PANTHER" id="PTHR33095:SF129">
    <property type="entry name" value="DUF1645 FAMILY PROTEIN"/>
    <property type="match status" value="1"/>
</dbReference>
<dbReference type="PANTHER" id="PTHR33095">
    <property type="entry name" value="OS07G0619500 PROTEIN"/>
    <property type="match status" value="1"/>
</dbReference>
<dbReference type="Proteomes" id="UP001374584">
    <property type="component" value="Unassembled WGS sequence"/>
</dbReference>
<evidence type="ECO:0000256" key="1">
    <source>
        <dbReference type="SAM" id="MobiDB-lite"/>
    </source>
</evidence>
<organism evidence="2 3">
    <name type="scientific">Phaseolus coccineus</name>
    <name type="common">Scarlet runner bean</name>
    <name type="synonym">Phaseolus multiflorus</name>
    <dbReference type="NCBI Taxonomy" id="3886"/>
    <lineage>
        <taxon>Eukaryota</taxon>
        <taxon>Viridiplantae</taxon>
        <taxon>Streptophyta</taxon>
        <taxon>Embryophyta</taxon>
        <taxon>Tracheophyta</taxon>
        <taxon>Spermatophyta</taxon>
        <taxon>Magnoliopsida</taxon>
        <taxon>eudicotyledons</taxon>
        <taxon>Gunneridae</taxon>
        <taxon>Pentapetalae</taxon>
        <taxon>rosids</taxon>
        <taxon>fabids</taxon>
        <taxon>Fabales</taxon>
        <taxon>Fabaceae</taxon>
        <taxon>Papilionoideae</taxon>
        <taxon>50 kb inversion clade</taxon>
        <taxon>NPAAA clade</taxon>
        <taxon>indigoferoid/millettioid clade</taxon>
        <taxon>Phaseoleae</taxon>
        <taxon>Phaseolus</taxon>
    </lineage>
</organism>
<proteinExistence type="predicted"/>
<gene>
    <name evidence="2" type="ORF">VNO80_14011</name>
</gene>
<evidence type="ECO:0000313" key="3">
    <source>
        <dbReference type="Proteomes" id="UP001374584"/>
    </source>
</evidence>
<name>A0AAN9R7F3_PHACN</name>
<keyword evidence="3" id="KW-1185">Reference proteome</keyword>
<comment type="caution">
    <text evidence="2">The sequence shown here is derived from an EMBL/GenBank/DDBJ whole genome shotgun (WGS) entry which is preliminary data.</text>
</comment>
<evidence type="ECO:0000313" key="2">
    <source>
        <dbReference type="EMBL" id="KAK7365165.1"/>
    </source>
</evidence>
<protein>
    <submittedName>
        <fullName evidence="2">Uncharacterized protein</fullName>
    </submittedName>
</protein>
<reference evidence="2 3" key="1">
    <citation type="submission" date="2024-01" db="EMBL/GenBank/DDBJ databases">
        <title>The genomes of 5 underutilized Papilionoideae crops provide insights into root nodulation and disease resistanc.</title>
        <authorList>
            <person name="Jiang F."/>
        </authorList>
    </citation>
    <scope>NUCLEOTIDE SEQUENCE [LARGE SCALE GENOMIC DNA]</scope>
    <source>
        <strain evidence="2">JINMINGXINNONG_FW02</strain>
        <tissue evidence="2">Leaves</tissue>
    </source>
</reference>
<dbReference type="Pfam" id="PF07816">
    <property type="entry name" value="DUF1645"/>
    <property type="match status" value="1"/>
</dbReference>
<dbReference type="InterPro" id="IPR012442">
    <property type="entry name" value="DUF1645_plant"/>
</dbReference>
<sequence length="266" mass="29521">MQREEEHERVEEWLVCPSFSAYSSNKLDDIADQVTRNDDRFDQNDTDFEFVAFHTVVDGVFLEAVAEAEIPTFPIFDRDLAAEEGRDSGEVSIQNTLGKLLLDDSPSCSSSEVEDELENVPPGTYCVWKPKPSPASTPCRKSKSTGSSSSKRWKLLDLLRRSNSEGKESVVFLTPSVNSAKKKGVKSDNGKKIAANVGDAKRFPAIGGGGKRFPGIAAASAHEALYVRNREMRREDKRRSYLPYRQDLVGFCVNLNAMGKAFPLFS</sequence>
<accession>A0AAN9R7F3</accession>
<dbReference type="AlphaFoldDB" id="A0AAN9R7F3"/>
<dbReference type="EMBL" id="JAYMYR010000005">
    <property type="protein sequence ID" value="KAK7365165.1"/>
    <property type="molecule type" value="Genomic_DNA"/>
</dbReference>
<feature type="region of interest" description="Disordered" evidence="1">
    <location>
        <begin position="129"/>
        <end position="148"/>
    </location>
</feature>